<dbReference type="Proteomes" id="UP001206595">
    <property type="component" value="Unassembled WGS sequence"/>
</dbReference>
<protein>
    <recommendedName>
        <fullName evidence="6">Zn(2)-C6 fungal-type domain-containing protein</fullName>
    </recommendedName>
</protein>
<evidence type="ECO:0000256" key="4">
    <source>
        <dbReference type="ARBA" id="ARBA00023163"/>
    </source>
</evidence>
<evidence type="ECO:0000256" key="1">
    <source>
        <dbReference type="ARBA" id="ARBA00004123"/>
    </source>
</evidence>
<dbReference type="InterPro" id="IPR036864">
    <property type="entry name" value="Zn2-C6_fun-type_DNA-bd_sf"/>
</dbReference>
<dbReference type="GO" id="GO:0000981">
    <property type="term" value="F:DNA-binding transcription factor activity, RNA polymerase II-specific"/>
    <property type="evidence" value="ECO:0007669"/>
    <property type="project" value="InterPro"/>
</dbReference>
<organism evidence="7 8">
    <name type="scientific">Umbelopsis ramanniana AG</name>
    <dbReference type="NCBI Taxonomy" id="1314678"/>
    <lineage>
        <taxon>Eukaryota</taxon>
        <taxon>Fungi</taxon>
        <taxon>Fungi incertae sedis</taxon>
        <taxon>Mucoromycota</taxon>
        <taxon>Mucoromycotina</taxon>
        <taxon>Umbelopsidomycetes</taxon>
        <taxon>Umbelopsidales</taxon>
        <taxon>Umbelopsidaceae</taxon>
        <taxon>Umbelopsis</taxon>
    </lineage>
</organism>
<keyword evidence="2" id="KW-0479">Metal-binding</keyword>
<keyword evidence="4" id="KW-0804">Transcription</keyword>
<dbReference type="GO" id="GO:0008270">
    <property type="term" value="F:zinc ion binding"/>
    <property type="evidence" value="ECO:0007669"/>
    <property type="project" value="InterPro"/>
</dbReference>
<dbReference type="PANTHER" id="PTHR47338:SF5">
    <property type="entry name" value="ZN(II)2CYS6 TRANSCRIPTION FACTOR (EUROFUNG)"/>
    <property type="match status" value="1"/>
</dbReference>
<keyword evidence="8" id="KW-1185">Reference proteome</keyword>
<dbReference type="AlphaFoldDB" id="A0AAD5EFB9"/>
<dbReference type="GeneID" id="75912004"/>
<evidence type="ECO:0000313" key="7">
    <source>
        <dbReference type="EMBL" id="KAI8582397.1"/>
    </source>
</evidence>
<reference evidence="7" key="1">
    <citation type="submission" date="2021-06" db="EMBL/GenBank/DDBJ databases">
        <authorList>
            <consortium name="DOE Joint Genome Institute"/>
            <person name="Mondo S.J."/>
            <person name="Amses K.R."/>
            <person name="Simmons D.R."/>
            <person name="Longcore J.E."/>
            <person name="Seto K."/>
            <person name="Alves G.H."/>
            <person name="Bonds A.E."/>
            <person name="Quandt C.A."/>
            <person name="Davis W.J."/>
            <person name="Chang Y."/>
            <person name="Letcher P.M."/>
            <person name="Powell M.J."/>
            <person name="Kuo A."/>
            <person name="Labutti K."/>
            <person name="Pangilinan J."/>
            <person name="Andreopoulos W."/>
            <person name="Tritt A."/>
            <person name="Riley R."/>
            <person name="Hundley H."/>
            <person name="Johnson J."/>
            <person name="Lipzen A."/>
            <person name="Barry K."/>
            <person name="Berbee M.L."/>
            <person name="Buchler N.E."/>
            <person name="Grigoriev I.V."/>
            <person name="Spatafora J.W."/>
            <person name="Stajich J.E."/>
            <person name="James T.Y."/>
        </authorList>
    </citation>
    <scope>NUCLEOTIDE SEQUENCE</scope>
    <source>
        <strain evidence="7">AG</strain>
    </source>
</reference>
<dbReference type="PROSITE" id="PS50048">
    <property type="entry name" value="ZN2_CY6_FUNGAL_2"/>
    <property type="match status" value="1"/>
</dbReference>
<dbReference type="SMART" id="SM00066">
    <property type="entry name" value="GAL4"/>
    <property type="match status" value="1"/>
</dbReference>
<dbReference type="PROSITE" id="PS00463">
    <property type="entry name" value="ZN2_CY6_FUNGAL_1"/>
    <property type="match status" value="1"/>
</dbReference>
<reference evidence="7" key="2">
    <citation type="journal article" date="2022" name="Proc. Natl. Acad. Sci. U.S.A.">
        <title>Diploid-dominant life cycles characterize the early evolution of Fungi.</title>
        <authorList>
            <person name="Amses K.R."/>
            <person name="Simmons D.R."/>
            <person name="Longcore J.E."/>
            <person name="Mondo S.J."/>
            <person name="Seto K."/>
            <person name="Jeronimo G.H."/>
            <person name="Bonds A.E."/>
            <person name="Quandt C.A."/>
            <person name="Davis W.J."/>
            <person name="Chang Y."/>
            <person name="Federici B.A."/>
            <person name="Kuo A."/>
            <person name="LaButti K."/>
            <person name="Pangilinan J."/>
            <person name="Andreopoulos W."/>
            <person name="Tritt A."/>
            <person name="Riley R."/>
            <person name="Hundley H."/>
            <person name="Johnson J."/>
            <person name="Lipzen A."/>
            <person name="Barry K."/>
            <person name="Lang B.F."/>
            <person name="Cuomo C.A."/>
            <person name="Buchler N.E."/>
            <person name="Grigoriev I.V."/>
            <person name="Spatafora J.W."/>
            <person name="Stajich J.E."/>
            <person name="James T.Y."/>
        </authorList>
    </citation>
    <scope>NUCLEOTIDE SEQUENCE</scope>
    <source>
        <strain evidence="7">AG</strain>
    </source>
</reference>
<evidence type="ECO:0000256" key="5">
    <source>
        <dbReference type="ARBA" id="ARBA00023242"/>
    </source>
</evidence>
<dbReference type="CDD" id="cd00067">
    <property type="entry name" value="GAL4"/>
    <property type="match status" value="1"/>
</dbReference>
<name>A0AAD5EFB9_UMBRA</name>
<sequence>MGERKGVVREFHFVDMEDPNRYKRLKVLRACDFCRKRKVKCDLPQPNSGTCSNCQRARQPCTFSSIQAGDNAKELSVMTERTALGASKGVLLKQLAIAENDKVDESNTFDIASISKRLLTNYIWDRSSPSHNTNATGELVLPAQTGHTKQLDMTSYKTTFIYLFEIYLRHLKSLFPAAVSADYDAATERISVGLVTSVEKAMLACAAARMYIVERDNTTADYYAVCRNLIHEAKSDMIKEQTMSDSDHFRTCFHLSICYLLVPDIQPDDQYLLHCIERLTQISRSNLNDIIPADDGVRDEEFILTKFWTAYLLCCCKYKNGTVERAGSFNEVEAFKPLSSDEKHVKLRTEHFVFVDLLSQLLNIRLSVMQHLKSQKATSREHYDRLKMALKRWRKALPIAYDTAYNIIDSSFVQRNQKDEYNSLASNYAEAGQYTLLSYLVYTGTTILLEDYLHREECNTVDTLKLKLAKTMISSLETALFEKDISESLFLMTHRLVTEDALHSLFIVFHASTIQLINKGSMDKRFKDAVIRSSRSIKNVIHWMALWYKEENLSQLEVDIHTGSLQKEIETLRKEPKYSKISHNPIPDIPDAVHNPAANGLPAAPSSSVTLPTFSAYEVFLGPESSNNTSLSRYNN</sequence>
<dbReference type="InterPro" id="IPR001138">
    <property type="entry name" value="Zn2Cys6_DnaBD"/>
</dbReference>
<dbReference type="SUPFAM" id="SSF57701">
    <property type="entry name" value="Zn2/Cys6 DNA-binding domain"/>
    <property type="match status" value="1"/>
</dbReference>
<evidence type="ECO:0000313" key="8">
    <source>
        <dbReference type="Proteomes" id="UP001206595"/>
    </source>
</evidence>
<comment type="caution">
    <text evidence="7">The sequence shown here is derived from an EMBL/GenBank/DDBJ whole genome shotgun (WGS) entry which is preliminary data.</text>
</comment>
<dbReference type="GO" id="GO:0005634">
    <property type="term" value="C:nucleus"/>
    <property type="evidence" value="ECO:0007669"/>
    <property type="project" value="UniProtKB-SubCell"/>
</dbReference>
<accession>A0AAD5EFB9</accession>
<dbReference type="EMBL" id="MU620900">
    <property type="protein sequence ID" value="KAI8582397.1"/>
    <property type="molecule type" value="Genomic_DNA"/>
</dbReference>
<proteinExistence type="predicted"/>
<comment type="subcellular location">
    <subcellularLocation>
        <location evidence="1">Nucleus</location>
    </subcellularLocation>
</comment>
<feature type="domain" description="Zn(2)-C6 fungal-type" evidence="6">
    <location>
        <begin position="30"/>
        <end position="63"/>
    </location>
</feature>
<evidence type="ECO:0000256" key="2">
    <source>
        <dbReference type="ARBA" id="ARBA00022723"/>
    </source>
</evidence>
<evidence type="ECO:0000259" key="6">
    <source>
        <dbReference type="PROSITE" id="PS50048"/>
    </source>
</evidence>
<dbReference type="RefSeq" id="XP_051447401.1">
    <property type="nucleotide sequence ID" value="XM_051586656.1"/>
</dbReference>
<dbReference type="Gene3D" id="4.10.240.10">
    <property type="entry name" value="Zn(2)-C6 fungal-type DNA-binding domain"/>
    <property type="match status" value="1"/>
</dbReference>
<dbReference type="InterPro" id="IPR050815">
    <property type="entry name" value="TF_fung"/>
</dbReference>
<keyword evidence="5" id="KW-0539">Nucleus</keyword>
<dbReference type="Pfam" id="PF00172">
    <property type="entry name" value="Zn_clus"/>
    <property type="match status" value="1"/>
</dbReference>
<dbReference type="PANTHER" id="PTHR47338">
    <property type="entry name" value="ZN(II)2CYS6 TRANSCRIPTION FACTOR (EUROFUNG)-RELATED"/>
    <property type="match status" value="1"/>
</dbReference>
<gene>
    <name evidence="7" type="ORF">K450DRAFT_226989</name>
</gene>
<keyword evidence="3" id="KW-0805">Transcription regulation</keyword>
<evidence type="ECO:0000256" key="3">
    <source>
        <dbReference type="ARBA" id="ARBA00023015"/>
    </source>
</evidence>